<evidence type="ECO:0000259" key="7">
    <source>
        <dbReference type="Pfam" id="PF04542"/>
    </source>
</evidence>
<keyword evidence="4" id="KW-0238">DNA-binding</keyword>
<feature type="domain" description="RNA polymerase sigma-70 region 2" evidence="7">
    <location>
        <begin position="26"/>
        <end position="91"/>
    </location>
</feature>
<name>A0A558DDK2_9PSEU</name>
<dbReference type="GO" id="GO:0016987">
    <property type="term" value="F:sigma factor activity"/>
    <property type="evidence" value="ECO:0007669"/>
    <property type="project" value="UniProtKB-KW"/>
</dbReference>
<accession>A0A558DDK2</accession>
<evidence type="ECO:0000259" key="8">
    <source>
        <dbReference type="Pfam" id="PF04545"/>
    </source>
</evidence>
<dbReference type="PANTHER" id="PTHR43133">
    <property type="entry name" value="RNA POLYMERASE ECF-TYPE SIGMA FACTO"/>
    <property type="match status" value="1"/>
</dbReference>
<dbReference type="SUPFAM" id="SSF88946">
    <property type="entry name" value="Sigma2 domain of RNA polymerase sigma factors"/>
    <property type="match status" value="1"/>
</dbReference>
<comment type="similarity">
    <text evidence="1">Belongs to the sigma-70 factor family. ECF subfamily.</text>
</comment>
<dbReference type="Gene3D" id="1.10.10.10">
    <property type="entry name" value="Winged helix-like DNA-binding domain superfamily/Winged helix DNA-binding domain"/>
    <property type="match status" value="1"/>
</dbReference>
<comment type="caution">
    <text evidence="9">The sequence shown here is derived from an EMBL/GenBank/DDBJ whole genome shotgun (WGS) entry which is preliminary data.</text>
</comment>
<dbReference type="RefSeq" id="WP_144586244.1">
    <property type="nucleotide sequence ID" value="NZ_VJWX01000033.1"/>
</dbReference>
<evidence type="ECO:0000256" key="5">
    <source>
        <dbReference type="ARBA" id="ARBA00023163"/>
    </source>
</evidence>
<evidence type="ECO:0000256" key="1">
    <source>
        <dbReference type="ARBA" id="ARBA00010641"/>
    </source>
</evidence>
<dbReference type="InterPro" id="IPR013324">
    <property type="entry name" value="RNA_pol_sigma_r3/r4-like"/>
</dbReference>
<keyword evidence="5" id="KW-0804">Transcription</keyword>
<dbReference type="EMBL" id="VJWX01000033">
    <property type="protein sequence ID" value="TVT59099.1"/>
    <property type="molecule type" value="Genomic_DNA"/>
</dbReference>
<dbReference type="NCBIfam" id="TIGR02937">
    <property type="entry name" value="sigma70-ECF"/>
    <property type="match status" value="1"/>
</dbReference>
<dbReference type="Pfam" id="PF04545">
    <property type="entry name" value="Sigma70_r4"/>
    <property type="match status" value="1"/>
</dbReference>
<organism evidence="9 10">
    <name type="scientific">Amycolatopsis rhizosphaerae</name>
    <dbReference type="NCBI Taxonomy" id="2053003"/>
    <lineage>
        <taxon>Bacteria</taxon>
        <taxon>Bacillati</taxon>
        <taxon>Actinomycetota</taxon>
        <taxon>Actinomycetes</taxon>
        <taxon>Pseudonocardiales</taxon>
        <taxon>Pseudonocardiaceae</taxon>
        <taxon>Amycolatopsis</taxon>
    </lineage>
</organism>
<dbReference type="SUPFAM" id="SSF88659">
    <property type="entry name" value="Sigma3 and sigma4 domains of RNA polymerase sigma factors"/>
    <property type="match status" value="1"/>
</dbReference>
<dbReference type="InterPro" id="IPR007627">
    <property type="entry name" value="RNA_pol_sigma70_r2"/>
</dbReference>
<feature type="region of interest" description="Disordered" evidence="6">
    <location>
        <begin position="89"/>
        <end position="112"/>
    </location>
</feature>
<keyword evidence="3" id="KW-0731">Sigma factor</keyword>
<evidence type="ECO:0000256" key="6">
    <source>
        <dbReference type="SAM" id="MobiDB-lite"/>
    </source>
</evidence>
<dbReference type="InterPro" id="IPR013325">
    <property type="entry name" value="RNA_pol_sigma_r2"/>
</dbReference>
<keyword evidence="2" id="KW-0805">Transcription regulation</keyword>
<dbReference type="GO" id="GO:0006352">
    <property type="term" value="P:DNA-templated transcription initiation"/>
    <property type="evidence" value="ECO:0007669"/>
    <property type="project" value="InterPro"/>
</dbReference>
<gene>
    <name evidence="9" type="ORF">FNH05_05880</name>
</gene>
<evidence type="ECO:0000256" key="2">
    <source>
        <dbReference type="ARBA" id="ARBA00023015"/>
    </source>
</evidence>
<dbReference type="Gene3D" id="1.10.1740.10">
    <property type="match status" value="1"/>
</dbReference>
<dbReference type="PANTHER" id="PTHR43133:SF8">
    <property type="entry name" value="RNA POLYMERASE SIGMA FACTOR HI_1459-RELATED"/>
    <property type="match status" value="1"/>
</dbReference>
<dbReference type="InterPro" id="IPR014284">
    <property type="entry name" value="RNA_pol_sigma-70_dom"/>
</dbReference>
<evidence type="ECO:0000256" key="3">
    <source>
        <dbReference type="ARBA" id="ARBA00023082"/>
    </source>
</evidence>
<reference evidence="9 10" key="2">
    <citation type="submission" date="2019-08" db="EMBL/GenBank/DDBJ databases">
        <title>Amycolatopsis acidicola sp. nov., isolated from peat swamp forest soil.</title>
        <authorList>
            <person name="Srisuk N."/>
        </authorList>
    </citation>
    <scope>NUCLEOTIDE SEQUENCE [LARGE SCALE GENOMIC DNA]</scope>
    <source>
        <strain evidence="9 10">TBRC 6029</strain>
    </source>
</reference>
<evidence type="ECO:0000256" key="4">
    <source>
        <dbReference type="ARBA" id="ARBA00023125"/>
    </source>
</evidence>
<sequence>MADADFGALLTRAFAGDQAAWRALVHGLSALILAIARSYRLGDADASDVCQRTWLALAQLPSGLRDPARLPAWLATTARRQALRVLKNRDREVPTGGGETADAMPSPLPSPELSVLSSERDRVLWQAVDRLPPQHRRLIRLLATRPSLTHAELAAELGIPPGSVGPLRRRALDRLRRALTVQGYDHA</sequence>
<proteinExistence type="inferred from homology"/>
<dbReference type="InterPro" id="IPR036388">
    <property type="entry name" value="WH-like_DNA-bd_sf"/>
</dbReference>
<dbReference type="Proteomes" id="UP000320011">
    <property type="component" value="Unassembled WGS sequence"/>
</dbReference>
<keyword evidence="10" id="KW-1185">Reference proteome</keyword>
<evidence type="ECO:0000313" key="10">
    <source>
        <dbReference type="Proteomes" id="UP000320011"/>
    </source>
</evidence>
<protein>
    <submittedName>
        <fullName evidence="9">Sigma-70 family RNA polymerase sigma factor</fullName>
    </submittedName>
</protein>
<dbReference type="AlphaFoldDB" id="A0A558DDK2"/>
<evidence type="ECO:0000313" key="9">
    <source>
        <dbReference type="EMBL" id="TVT59099.1"/>
    </source>
</evidence>
<reference evidence="9 10" key="1">
    <citation type="submission" date="2019-07" db="EMBL/GenBank/DDBJ databases">
        <authorList>
            <person name="Duangmal K."/>
            <person name="Teo W.F.A."/>
        </authorList>
    </citation>
    <scope>NUCLEOTIDE SEQUENCE [LARGE SCALE GENOMIC DNA]</scope>
    <source>
        <strain evidence="9 10">TBRC 6029</strain>
    </source>
</reference>
<dbReference type="OrthoDB" id="265863at2"/>
<dbReference type="Pfam" id="PF04542">
    <property type="entry name" value="Sigma70_r2"/>
    <property type="match status" value="1"/>
</dbReference>
<dbReference type="GO" id="GO:0003677">
    <property type="term" value="F:DNA binding"/>
    <property type="evidence" value="ECO:0007669"/>
    <property type="project" value="UniProtKB-KW"/>
</dbReference>
<dbReference type="InterPro" id="IPR007630">
    <property type="entry name" value="RNA_pol_sigma70_r4"/>
</dbReference>
<feature type="domain" description="RNA polymerase sigma-70 region 4" evidence="8">
    <location>
        <begin position="127"/>
        <end position="176"/>
    </location>
</feature>
<dbReference type="InterPro" id="IPR039425">
    <property type="entry name" value="RNA_pol_sigma-70-like"/>
</dbReference>